<keyword evidence="2" id="KW-1185">Reference proteome</keyword>
<evidence type="ECO:0000313" key="2">
    <source>
        <dbReference type="Proteomes" id="UP000308600"/>
    </source>
</evidence>
<sequence length="78" mass="9382">MSRRNETILRRYFWTPCLVFDDRKVHVDLECRKRYYDCCVDACFSCGGPICVTLSNKQETWVQFTCRFWRIFAAVLLT</sequence>
<organism evidence="1 2">
    <name type="scientific">Pluteus cervinus</name>
    <dbReference type="NCBI Taxonomy" id="181527"/>
    <lineage>
        <taxon>Eukaryota</taxon>
        <taxon>Fungi</taxon>
        <taxon>Dikarya</taxon>
        <taxon>Basidiomycota</taxon>
        <taxon>Agaricomycotina</taxon>
        <taxon>Agaricomycetes</taxon>
        <taxon>Agaricomycetidae</taxon>
        <taxon>Agaricales</taxon>
        <taxon>Pluteineae</taxon>
        <taxon>Pluteaceae</taxon>
        <taxon>Pluteus</taxon>
    </lineage>
</organism>
<dbReference type="Proteomes" id="UP000308600">
    <property type="component" value="Unassembled WGS sequence"/>
</dbReference>
<name>A0ACD3ALQ6_9AGAR</name>
<evidence type="ECO:0000313" key="1">
    <source>
        <dbReference type="EMBL" id="TFK66700.1"/>
    </source>
</evidence>
<reference evidence="1 2" key="1">
    <citation type="journal article" date="2019" name="Nat. Ecol. Evol.">
        <title>Megaphylogeny resolves global patterns of mushroom evolution.</title>
        <authorList>
            <person name="Varga T."/>
            <person name="Krizsan K."/>
            <person name="Foldi C."/>
            <person name="Dima B."/>
            <person name="Sanchez-Garcia M."/>
            <person name="Sanchez-Ramirez S."/>
            <person name="Szollosi G.J."/>
            <person name="Szarkandi J.G."/>
            <person name="Papp V."/>
            <person name="Albert L."/>
            <person name="Andreopoulos W."/>
            <person name="Angelini C."/>
            <person name="Antonin V."/>
            <person name="Barry K.W."/>
            <person name="Bougher N.L."/>
            <person name="Buchanan P."/>
            <person name="Buyck B."/>
            <person name="Bense V."/>
            <person name="Catcheside P."/>
            <person name="Chovatia M."/>
            <person name="Cooper J."/>
            <person name="Damon W."/>
            <person name="Desjardin D."/>
            <person name="Finy P."/>
            <person name="Geml J."/>
            <person name="Haridas S."/>
            <person name="Hughes K."/>
            <person name="Justo A."/>
            <person name="Karasinski D."/>
            <person name="Kautmanova I."/>
            <person name="Kiss B."/>
            <person name="Kocsube S."/>
            <person name="Kotiranta H."/>
            <person name="LaButti K.M."/>
            <person name="Lechner B.E."/>
            <person name="Liimatainen K."/>
            <person name="Lipzen A."/>
            <person name="Lukacs Z."/>
            <person name="Mihaltcheva S."/>
            <person name="Morgado L.N."/>
            <person name="Niskanen T."/>
            <person name="Noordeloos M.E."/>
            <person name="Ohm R.A."/>
            <person name="Ortiz-Santana B."/>
            <person name="Ovrebo C."/>
            <person name="Racz N."/>
            <person name="Riley R."/>
            <person name="Savchenko A."/>
            <person name="Shiryaev A."/>
            <person name="Soop K."/>
            <person name="Spirin V."/>
            <person name="Szebenyi C."/>
            <person name="Tomsovsky M."/>
            <person name="Tulloss R.E."/>
            <person name="Uehling J."/>
            <person name="Grigoriev I.V."/>
            <person name="Vagvolgyi C."/>
            <person name="Papp T."/>
            <person name="Martin F.M."/>
            <person name="Miettinen O."/>
            <person name="Hibbett D.S."/>
            <person name="Nagy L.G."/>
        </authorList>
    </citation>
    <scope>NUCLEOTIDE SEQUENCE [LARGE SCALE GENOMIC DNA]</scope>
    <source>
        <strain evidence="1 2">NL-1719</strain>
    </source>
</reference>
<protein>
    <submittedName>
        <fullName evidence="1">Uncharacterized protein</fullName>
    </submittedName>
</protein>
<gene>
    <name evidence="1" type="ORF">BDN72DRAFT_131782</name>
</gene>
<accession>A0ACD3ALQ6</accession>
<dbReference type="EMBL" id="ML208396">
    <property type="protein sequence ID" value="TFK66700.1"/>
    <property type="molecule type" value="Genomic_DNA"/>
</dbReference>
<proteinExistence type="predicted"/>